<dbReference type="Gene3D" id="3.20.20.70">
    <property type="entry name" value="Aldolase class I"/>
    <property type="match status" value="1"/>
</dbReference>
<evidence type="ECO:0000256" key="3">
    <source>
        <dbReference type="ARBA" id="ARBA00022691"/>
    </source>
</evidence>
<evidence type="ECO:0000256" key="4">
    <source>
        <dbReference type="ARBA" id="ARBA00022723"/>
    </source>
</evidence>
<dbReference type="Proteomes" id="UP000238954">
    <property type="component" value="Chromosome"/>
</dbReference>
<organism evidence="8 9">
    <name type="scientific">Sphingopyxis lindanitolerans</name>
    <dbReference type="NCBI Taxonomy" id="2054227"/>
    <lineage>
        <taxon>Bacteria</taxon>
        <taxon>Pseudomonadati</taxon>
        <taxon>Pseudomonadota</taxon>
        <taxon>Alphaproteobacteria</taxon>
        <taxon>Sphingomonadales</taxon>
        <taxon>Sphingomonadaceae</taxon>
        <taxon>Sphingopyxis</taxon>
    </lineage>
</organism>
<evidence type="ECO:0000256" key="2">
    <source>
        <dbReference type="ARBA" id="ARBA00022485"/>
    </source>
</evidence>
<evidence type="ECO:0000256" key="5">
    <source>
        <dbReference type="ARBA" id="ARBA00023004"/>
    </source>
</evidence>
<name>A0A2S8B4T7_9SPHN</name>
<gene>
    <name evidence="8" type="ORF">CVO77_17205</name>
</gene>
<keyword evidence="6" id="KW-0411">Iron-sulfur</keyword>
<evidence type="ECO:0000259" key="7">
    <source>
        <dbReference type="PROSITE" id="PS51918"/>
    </source>
</evidence>
<dbReference type="PROSITE" id="PS01305">
    <property type="entry name" value="MOAA_NIFB_PQQE"/>
    <property type="match status" value="1"/>
</dbReference>
<dbReference type="InterPro" id="IPR013785">
    <property type="entry name" value="Aldolase_TIM"/>
</dbReference>
<dbReference type="InterPro" id="IPR023867">
    <property type="entry name" value="Sulphatase_maturase_rSAM"/>
</dbReference>
<keyword evidence="9" id="KW-1185">Reference proteome</keyword>
<dbReference type="PANTHER" id="PTHR43273:SF8">
    <property type="entry name" value="RADICAL SAM DOMAIN PROTEIN"/>
    <property type="match status" value="1"/>
</dbReference>
<proteinExistence type="predicted"/>
<dbReference type="SUPFAM" id="SSF102114">
    <property type="entry name" value="Radical SAM enzymes"/>
    <property type="match status" value="1"/>
</dbReference>
<keyword evidence="4" id="KW-0479">Metal-binding</keyword>
<comment type="cofactor">
    <cofactor evidence="1">
        <name>[4Fe-4S] cluster</name>
        <dbReference type="ChEBI" id="CHEBI:49883"/>
    </cofactor>
</comment>
<dbReference type="EMBL" id="PHFW01000003">
    <property type="protein sequence ID" value="PQM27269.1"/>
    <property type="molecule type" value="Genomic_DNA"/>
</dbReference>
<dbReference type="SFLD" id="SFLDG01386">
    <property type="entry name" value="main_SPASM_domain-containing"/>
    <property type="match status" value="1"/>
</dbReference>
<dbReference type="GO" id="GO:0016491">
    <property type="term" value="F:oxidoreductase activity"/>
    <property type="evidence" value="ECO:0007669"/>
    <property type="project" value="InterPro"/>
</dbReference>
<dbReference type="NCBIfam" id="NF041707">
    <property type="entry name" value="rSAM_YhhB"/>
    <property type="match status" value="1"/>
</dbReference>
<dbReference type="Pfam" id="PF04055">
    <property type="entry name" value="Radical_SAM"/>
    <property type="match status" value="1"/>
</dbReference>
<dbReference type="PROSITE" id="PS51918">
    <property type="entry name" value="RADICAL_SAM"/>
    <property type="match status" value="1"/>
</dbReference>
<dbReference type="SFLD" id="SFLDS00029">
    <property type="entry name" value="Radical_SAM"/>
    <property type="match status" value="1"/>
</dbReference>
<protein>
    <submittedName>
        <fullName evidence="8">Radical SAM protein</fullName>
    </submittedName>
</protein>
<sequence>MQAIDGQNRTVDTVLLKVASRCNLDCGYCYVYHMGDDSWRTQPKLMSDEIIKHVAVNLGAQYRRQQTPFSVVLHGGEPLMLGATRLARLCEALRAELPHPCGIHVQTNGVLLADAIIDVLVAYDVGISISIDGPAVVHDRFRTDHSNSGSHARVTAGIERLTSRPDASPLFAGVLAVIDPSSDPADVYAALKATGAPSLDFLVRDGNWDQLPFGKATSDAVEYGRWLSGLLTLYLADPAPPRVRILDDMMRLILGGQSQKEGVGNTDYGILVIEPDGRIDKNDTLKVAHPGADRFEKAWSILTDPLEDFLASPAFDHYYRQQRTLADQCHNCADLAICGGGMVAHRWSAERGFDNPTVFCADQRHLIAEMRGVIARMAAQAA</sequence>
<comment type="caution">
    <text evidence="8">The sequence shown here is derived from an EMBL/GenBank/DDBJ whole genome shotgun (WGS) entry which is preliminary data.</text>
</comment>
<evidence type="ECO:0000256" key="1">
    <source>
        <dbReference type="ARBA" id="ARBA00001966"/>
    </source>
</evidence>
<evidence type="ECO:0000313" key="8">
    <source>
        <dbReference type="EMBL" id="PQM27269.1"/>
    </source>
</evidence>
<feature type="domain" description="Radical SAM core" evidence="7">
    <location>
        <begin position="8"/>
        <end position="257"/>
    </location>
</feature>
<dbReference type="AlphaFoldDB" id="A0A2S8B4T7"/>
<dbReference type="GO" id="GO:0051539">
    <property type="term" value="F:4 iron, 4 sulfur cluster binding"/>
    <property type="evidence" value="ECO:0007669"/>
    <property type="project" value="UniProtKB-KW"/>
</dbReference>
<keyword evidence="2" id="KW-0004">4Fe-4S</keyword>
<keyword evidence="3" id="KW-0949">S-adenosyl-L-methionine</keyword>
<reference evidence="9" key="1">
    <citation type="submission" date="2017-11" db="EMBL/GenBank/DDBJ databases">
        <title>The complete genome sequence of Sphingopyxis pomeranensis sp. nov. strain WS5A3p.</title>
        <authorList>
            <person name="Kaminski M.A."/>
        </authorList>
    </citation>
    <scope>NUCLEOTIDE SEQUENCE [LARGE SCALE GENOMIC DNA]</scope>
    <source>
        <strain evidence="9">WS5A3p</strain>
    </source>
</reference>
<dbReference type="SFLD" id="SFLDG01067">
    <property type="entry name" value="SPASM/twitch_domain_containing"/>
    <property type="match status" value="1"/>
</dbReference>
<evidence type="ECO:0000256" key="6">
    <source>
        <dbReference type="ARBA" id="ARBA00023014"/>
    </source>
</evidence>
<dbReference type="PANTHER" id="PTHR43273">
    <property type="entry name" value="ANAEROBIC SULFATASE-MATURATING ENZYME HOMOLOG ASLB-RELATED"/>
    <property type="match status" value="1"/>
</dbReference>
<keyword evidence="5" id="KW-0408">Iron</keyword>
<dbReference type="InterPro" id="IPR000385">
    <property type="entry name" value="MoaA_NifB_PqqE_Fe-S-bd_CS"/>
</dbReference>
<dbReference type="InterPro" id="IPR058240">
    <property type="entry name" value="rSAM_sf"/>
</dbReference>
<dbReference type="SFLD" id="SFLDG01072">
    <property type="entry name" value="dehydrogenase_like"/>
    <property type="match status" value="1"/>
</dbReference>
<accession>A0A2S8B4T7</accession>
<dbReference type="OrthoDB" id="9782387at2"/>
<dbReference type="CDD" id="cd01335">
    <property type="entry name" value="Radical_SAM"/>
    <property type="match status" value="1"/>
</dbReference>
<evidence type="ECO:0000313" key="9">
    <source>
        <dbReference type="Proteomes" id="UP000238954"/>
    </source>
</evidence>
<dbReference type="GO" id="GO:0046872">
    <property type="term" value="F:metal ion binding"/>
    <property type="evidence" value="ECO:0007669"/>
    <property type="project" value="UniProtKB-KW"/>
</dbReference>
<dbReference type="InterPro" id="IPR007197">
    <property type="entry name" value="rSAM"/>
</dbReference>